<keyword evidence="2" id="KW-0677">Repeat</keyword>
<dbReference type="PROSITE" id="PS51318">
    <property type="entry name" value="TAT"/>
    <property type="match status" value="1"/>
</dbReference>
<evidence type="ECO:0000313" key="7">
    <source>
        <dbReference type="Proteomes" id="UP000075321"/>
    </source>
</evidence>
<evidence type="ECO:0000313" key="6">
    <source>
        <dbReference type="EMBL" id="KYH27269.1"/>
    </source>
</evidence>
<evidence type="ECO:0000256" key="2">
    <source>
        <dbReference type="ARBA" id="ARBA00022737"/>
    </source>
</evidence>
<name>A0A151AHX6_9EURY</name>
<dbReference type="InterPro" id="IPR022441">
    <property type="entry name" value="Para_beta_helix_rpt-2"/>
</dbReference>
<dbReference type="NCBIfam" id="TIGR03804">
    <property type="entry name" value="para_beta_helix"/>
    <property type="match status" value="1"/>
</dbReference>
<accession>A0A151AHX6</accession>
<keyword evidence="3" id="KW-0833">Ubl conjugation pathway</keyword>
<dbReference type="SMART" id="SM00710">
    <property type="entry name" value="PbH1"/>
    <property type="match status" value="6"/>
</dbReference>
<dbReference type="PANTHER" id="PTHR22990">
    <property type="entry name" value="F-BOX ONLY PROTEIN"/>
    <property type="match status" value="1"/>
</dbReference>
<organism evidence="6 7">
    <name type="scientific">Halalkalicoccus paucihalophilus</name>
    <dbReference type="NCBI Taxonomy" id="1008153"/>
    <lineage>
        <taxon>Archaea</taxon>
        <taxon>Methanobacteriati</taxon>
        <taxon>Methanobacteriota</taxon>
        <taxon>Stenosarchaea group</taxon>
        <taxon>Halobacteria</taxon>
        <taxon>Halobacteriales</taxon>
        <taxon>Halococcaceae</taxon>
        <taxon>Halalkalicoccus</taxon>
    </lineage>
</organism>
<dbReference type="PANTHER" id="PTHR22990:SF15">
    <property type="entry name" value="F-BOX ONLY PROTEIN 10"/>
    <property type="match status" value="1"/>
</dbReference>
<dbReference type="InterPro" id="IPR012334">
    <property type="entry name" value="Pectin_lyas_fold"/>
</dbReference>
<sequence>MRSQDSVERSTRRGLLQTTAVGLTGALGAGLFGSRAARGSESTDTSASTSIRDSITITESGTYVLETDLERDVTEKPAQSGPVPFIEIGDGIDGEVVIDGRGHMIAGQGSGTGILALETSGGEVTVRDLTVCNFQQGTYLELAGSLTLDGVTITNCERAISHRDSSRLVGDALTITKNETGIDSTNSTVTLSDSTITDNTGIGLSVTRPEISNTTVLRNGTGIAVHSGDGSITDCDIRYNDRNGIETTDSSVTVTDSHISENGRHGIHMRSSTDWKIHRNTINRNGDYGVYIEGSNGALVIDNTIEGNETGPVFISDDSGGNIVVLVRTSGERPIDRGDGDNNGDDAGNNERD</sequence>
<dbReference type="Proteomes" id="UP000075321">
    <property type="component" value="Unassembled WGS sequence"/>
</dbReference>
<dbReference type="InterPro" id="IPR006626">
    <property type="entry name" value="PbH1"/>
</dbReference>
<evidence type="ECO:0000259" key="5">
    <source>
        <dbReference type="Pfam" id="PF13229"/>
    </source>
</evidence>
<proteinExistence type="predicted"/>
<dbReference type="AlphaFoldDB" id="A0A151AHX6"/>
<reference evidence="6 7" key="1">
    <citation type="submission" date="2016-02" db="EMBL/GenBank/DDBJ databases">
        <title>Genome sequence of Halalkalicoccus paucihalophilus DSM 24557.</title>
        <authorList>
            <person name="Poehlein A."/>
            <person name="Daniel R."/>
        </authorList>
    </citation>
    <scope>NUCLEOTIDE SEQUENCE [LARGE SCALE GENOMIC DNA]</scope>
    <source>
        <strain evidence="6 7">DSM 24557</strain>
    </source>
</reference>
<keyword evidence="7" id="KW-1185">Reference proteome</keyword>
<evidence type="ECO:0000256" key="1">
    <source>
        <dbReference type="ARBA" id="ARBA00004906"/>
    </source>
</evidence>
<feature type="domain" description="Right handed beta helix" evidence="5">
    <location>
        <begin position="185"/>
        <end position="324"/>
    </location>
</feature>
<dbReference type="InterPro" id="IPR039448">
    <property type="entry name" value="Beta_helix"/>
</dbReference>
<comment type="pathway">
    <text evidence="1">Protein modification; protein ubiquitination.</text>
</comment>
<protein>
    <recommendedName>
        <fullName evidence="5">Right handed beta helix domain-containing protein</fullName>
    </recommendedName>
</protein>
<dbReference type="InterPro" id="IPR011050">
    <property type="entry name" value="Pectin_lyase_fold/virulence"/>
</dbReference>
<dbReference type="InterPro" id="IPR051550">
    <property type="entry name" value="SCF-Subunits/Alg-Epimerases"/>
</dbReference>
<dbReference type="SUPFAM" id="SSF51126">
    <property type="entry name" value="Pectin lyase-like"/>
    <property type="match status" value="1"/>
</dbReference>
<dbReference type="Gene3D" id="2.160.20.10">
    <property type="entry name" value="Single-stranded right-handed beta-helix, Pectin lyase-like"/>
    <property type="match status" value="1"/>
</dbReference>
<feature type="region of interest" description="Disordered" evidence="4">
    <location>
        <begin position="329"/>
        <end position="353"/>
    </location>
</feature>
<gene>
    <name evidence="6" type="ORF">HAPAU_07220</name>
</gene>
<dbReference type="Pfam" id="PF13229">
    <property type="entry name" value="Beta_helix"/>
    <property type="match status" value="1"/>
</dbReference>
<comment type="caution">
    <text evidence="6">The sequence shown here is derived from an EMBL/GenBank/DDBJ whole genome shotgun (WGS) entry which is preliminary data.</text>
</comment>
<evidence type="ECO:0000256" key="4">
    <source>
        <dbReference type="SAM" id="MobiDB-lite"/>
    </source>
</evidence>
<feature type="compositionally biased region" description="Basic and acidic residues" evidence="4">
    <location>
        <begin position="330"/>
        <end position="340"/>
    </location>
</feature>
<dbReference type="EMBL" id="LTAZ01000002">
    <property type="protein sequence ID" value="KYH27269.1"/>
    <property type="molecule type" value="Genomic_DNA"/>
</dbReference>
<dbReference type="PATRIC" id="fig|1008153.3.peg.725"/>
<evidence type="ECO:0000256" key="3">
    <source>
        <dbReference type="ARBA" id="ARBA00022786"/>
    </source>
</evidence>
<dbReference type="InterPro" id="IPR006311">
    <property type="entry name" value="TAT_signal"/>
</dbReference>